<dbReference type="EMBL" id="CAJOBH010072025">
    <property type="protein sequence ID" value="CAF4476519.1"/>
    <property type="molecule type" value="Genomic_DNA"/>
</dbReference>
<organism evidence="1 2">
    <name type="scientific">Rotaria magnacalcarata</name>
    <dbReference type="NCBI Taxonomy" id="392030"/>
    <lineage>
        <taxon>Eukaryota</taxon>
        <taxon>Metazoa</taxon>
        <taxon>Spiralia</taxon>
        <taxon>Gnathifera</taxon>
        <taxon>Rotifera</taxon>
        <taxon>Eurotatoria</taxon>
        <taxon>Bdelloidea</taxon>
        <taxon>Philodinida</taxon>
        <taxon>Philodinidae</taxon>
        <taxon>Rotaria</taxon>
    </lineage>
</organism>
<accession>A0A8S2X3Q0</accession>
<evidence type="ECO:0000313" key="2">
    <source>
        <dbReference type="Proteomes" id="UP000681967"/>
    </source>
</evidence>
<name>A0A8S2X3Q0_9BILA</name>
<feature type="non-terminal residue" evidence="1">
    <location>
        <position position="53"/>
    </location>
</feature>
<comment type="caution">
    <text evidence="1">The sequence shown here is derived from an EMBL/GenBank/DDBJ whole genome shotgun (WGS) entry which is preliminary data.</text>
</comment>
<dbReference type="AlphaFoldDB" id="A0A8S2X3Q0"/>
<protein>
    <submittedName>
        <fullName evidence="1">Uncharacterized protein</fullName>
    </submittedName>
</protein>
<dbReference type="Proteomes" id="UP000681967">
    <property type="component" value="Unassembled WGS sequence"/>
</dbReference>
<evidence type="ECO:0000313" key="1">
    <source>
        <dbReference type="EMBL" id="CAF4476519.1"/>
    </source>
</evidence>
<sequence length="53" mass="6227">MHRAIDFLRSLLSNQTVGNTFLETSHWNLVQKLSNFEWRIPSVWCALSQHAKD</sequence>
<gene>
    <name evidence="1" type="ORF">BYL167_LOCUS34914</name>
</gene>
<reference evidence="1" key="1">
    <citation type="submission" date="2021-02" db="EMBL/GenBank/DDBJ databases">
        <authorList>
            <person name="Nowell W R."/>
        </authorList>
    </citation>
    <scope>NUCLEOTIDE SEQUENCE</scope>
</reference>
<proteinExistence type="predicted"/>